<dbReference type="AlphaFoldDB" id="A0A1V4SM19"/>
<name>A0A1V4SM19_RUMHU</name>
<protein>
    <submittedName>
        <fullName evidence="4">FMN reductase</fullName>
        <ecNumber evidence="4">1.5.1.39</ecNumber>
    </submittedName>
</protein>
<organism evidence="4 5">
    <name type="scientific">Ruminiclostridium hungatei</name>
    <name type="common">Clostridium hungatei</name>
    <dbReference type="NCBI Taxonomy" id="48256"/>
    <lineage>
        <taxon>Bacteria</taxon>
        <taxon>Bacillati</taxon>
        <taxon>Bacillota</taxon>
        <taxon>Clostridia</taxon>
        <taxon>Eubacteriales</taxon>
        <taxon>Oscillospiraceae</taxon>
        <taxon>Ruminiclostridium</taxon>
    </lineage>
</organism>
<dbReference type="STRING" id="48256.CLHUN_15180"/>
<keyword evidence="2 4" id="KW-0560">Oxidoreductase</keyword>
<comment type="caution">
    <text evidence="4">The sequence shown here is derived from an EMBL/GenBank/DDBJ whole genome shotgun (WGS) entry which is preliminary data.</text>
</comment>
<dbReference type="OrthoDB" id="9783470at2"/>
<dbReference type="PANTHER" id="PTHR43673:SF10">
    <property type="entry name" value="NADH DEHYDROGENASE_NAD(P)H NITROREDUCTASE XCC3605-RELATED"/>
    <property type="match status" value="1"/>
</dbReference>
<dbReference type="InterPro" id="IPR000415">
    <property type="entry name" value="Nitroreductase-like"/>
</dbReference>
<evidence type="ECO:0000256" key="2">
    <source>
        <dbReference type="ARBA" id="ARBA00023002"/>
    </source>
</evidence>
<dbReference type="Pfam" id="PF00881">
    <property type="entry name" value="Nitroreductase"/>
    <property type="match status" value="2"/>
</dbReference>
<dbReference type="CDD" id="cd02150">
    <property type="entry name" value="nitroreductase"/>
    <property type="match status" value="1"/>
</dbReference>
<dbReference type="SUPFAM" id="SSF55469">
    <property type="entry name" value="FMN-dependent nitroreductase-like"/>
    <property type="match status" value="1"/>
</dbReference>
<accession>A0A1V4SM19</accession>
<feature type="domain" description="Nitroreductase" evidence="3">
    <location>
        <begin position="68"/>
        <end position="149"/>
    </location>
</feature>
<evidence type="ECO:0000313" key="5">
    <source>
        <dbReference type="Proteomes" id="UP000191554"/>
    </source>
</evidence>
<sequence>MESILNSIFTRRSIRKYTNQAVLSDLIQTLLKSAMSAPSACNQQPWHFLVIDDRNTLNKLSAHNSGYSMLEEAPLAILICGEIEVATLKHFWTLDCAAATENLILAAHASGLGSVWLGVYPEEDKLTYIKEVLNIPDHITPFSLVSIGYPAETKESENRYDEDKIHYGKW</sequence>
<dbReference type="EC" id="1.5.1.39" evidence="4"/>
<comment type="similarity">
    <text evidence="1">Belongs to the nitroreductase family.</text>
</comment>
<dbReference type="Gene3D" id="3.40.109.10">
    <property type="entry name" value="NADH Oxidase"/>
    <property type="match status" value="1"/>
</dbReference>
<keyword evidence="5" id="KW-1185">Reference proteome</keyword>
<proteinExistence type="inferred from homology"/>
<evidence type="ECO:0000259" key="3">
    <source>
        <dbReference type="Pfam" id="PF00881"/>
    </source>
</evidence>
<gene>
    <name evidence="4" type="primary">nfrA2_1</name>
    <name evidence="4" type="ORF">CLHUN_15180</name>
</gene>
<evidence type="ECO:0000313" key="4">
    <source>
        <dbReference type="EMBL" id="OPX44525.1"/>
    </source>
</evidence>
<evidence type="ECO:0000256" key="1">
    <source>
        <dbReference type="ARBA" id="ARBA00007118"/>
    </source>
</evidence>
<dbReference type="RefSeq" id="WP_080063966.1">
    <property type="nucleotide sequence ID" value="NZ_MZGX01000008.1"/>
</dbReference>
<dbReference type="PANTHER" id="PTHR43673">
    <property type="entry name" value="NAD(P)H NITROREDUCTASE YDGI-RELATED"/>
    <property type="match status" value="1"/>
</dbReference>
<feature type="domain" description="Nitroreductase" evidence="3">
    <location>
        <begin position="9"/>
        <end position="63"/>
    </location>
</feature>
<dbReference type="Proteomes" id="UP000191554">
    <property type="component" value="Unassembled WGS sequence"/>
</dbReference>
<dbReference type="GO" id="GO:0008752">
    <property type="term" value="F:FMN reductase [NAD(P)H] activity"/>
    <property type="evidence" value="ECO:0007669"/>
    <property type="project" value="UniProtKB-EC"/>
</dbReference>
<dbReference type="InterPro" id="IPR029479">
    <property type="entry name" value="Nitroreductase"/>
</dbReference>
<dbReference type="EMBL" id="MZGX01000008">
    <property type="protein sequence ID" value="OPX44525.1"/>
    <property type="molecule type" value="Genomic_DNA"/>
</dbReference>
<reference evidence="4 5" key="1">
    <citation type="submission" date="2017-03" db="EMBL/GenBank/DDBJ databases">
        <title>Genome sequence of Clostridium hungatei DSM 14427.</title>
        <authorList>
            <person name="Poehlein A."/>
            <person name="Daniel R."/>
        </authorList>
    </citation>
    <scope>NUCLEOTIDE SEQUENCE [LARGE SCALE GENOMIC DNA]</scope>
    <source>
        <strain evidence="4 5">DSM 14427</strain>
    </source>
</reference>